<gene>
    <name evidence="2" type="ORF">ARMOST_19797</name>
</gene>
<proteinExistence type="predicted"/>
<dbReference type="Proteomes" id="UP000219338">
    <property type="component" value="Unassembled WGS sequence"/>
</dbReference>
<evidence type="ECO:0000313" key="3">
    <source>
        <dbReference type="Proteomes" id="UP000219338"/>
    </source>
</evidence>
<reference evidence="3" key="1">
    <citation type="journal article" date="2017" name="Nat. Ecol. Evol.">
        <title>Genome expansion and lineage-specific genetic innovations in the forest pathogenic fungi Armillaria.</title>
        <authorList>
            <person name="Sipos G."/>
            <person name="Prasanna A.N."/>
            <person name="Walter M.C."/>
            <person name="O'Connor E."/>
            <person name="Balint B."/>
            <person name="Krizsan K."/>
            <person name="Kiss B."/>
            <person name="Hess J."/>
            <person name="Varga T."/>
            <person name="Slot J."/>
            <person name="Riley R."/>
            <person name="Boka B."/>
            <person name="Rigling D."/>
            <person name="Barry K."/>
            <person name="Lee J."/>
            <person name="Mihaltcheva S."/>
            <person name="LaButti K."/>
            <person name="Lipzen A."/>
            <person name="Waldron R."/>
            <person name="Moloney N.M."/>
            <person name="Sperisen C."/>
            <person name="Kredics L."/>
            <person name="Vagvoelgyi C."/>
            <person name="Patrignani A."/>
            <person name="Fitzpatrick D."/>
            <person name="Nagy I."/>
            <person name="Doyle S."/>
            <person name="Anderson J.B."/>
            <person name="Grigoriev I.V."/>
            <person name="Gueldener U."/>
            <person name="Muensterkoetter M."/>
            <person name="Nagy L.G."/>
        </authorList>
    </citation>
    <scope>NUCLEOTIDE SEQUENCE [LARGE SCALE GENOMIC DNA]</scope>
    <source>
        <strain evidence="3">C18/9</strain>
    </source>
</reference>
<sequence length="137" mass="15789">MIEVPNEEDDTSFRLHQAKVAATDADACRPSPKRKSPLREREAERPIDNDTLVSKGWEAVKHVPPTVAPQEWLKPFKTEWTWRAIKDAKDESTARAVLLNWIHKTRAKEVVDNLLEGLCSLECFHALDWLDELHKPK</sequence>
<dbReference type="OrthoDB" id="3106776at2759"/>
<name>A0A284S5J7_ARMOS</name>
<evidence type="ECO:0000256" key="1">
    <source>
        <dbReference type="SAM" id="MobiDB-lite"/>
    </source>
</evidence>
<feature type="region of interest" description="Disordered" evidence="1">
    <location>
        <begin position="1"/>
        <end position="45"/>
    </location>
</feature>
<dbReference type="AlphaFoldDB" id="A0A284S5J7"/>
<dbReference type="STRING" id="47428.A0A284S5J7"/>
<feature type="compositionally biased region" description="Acidic residues" evidence="1">
    <location>
        <begin position="1"/>
        <end position="10"/>
    </location>
</feature>
<keyword evidence="3" id="KW-1185">Reference proteome</keyword>
<accession>A0A284S5J7</accession>
<dbReference type="EMBL" id="FUEG01000034">
    <property type="protein sequence ID" value="SJL16277.1"/>
    <property type="molecule type" value="Genomic_DNA"/>
</dbReference>
<evidence type="ECO:0000313" key="2">
    <source>
        <dbReference type="EMBL" id="SJL16277.1"/>
    </source>
</evidence>
<organism evidence="2 3">
    <name type="scientific">Armillaria ostoyae</name>
    <name type="common">Armillaria root rot fungus</name>
    <dbReference type="NCBI Taxonomy" id="47428"/>
    <lineage>
        <taxon>Eukaryota</taxon>
        <taxon>Fungi</taxon>
        <taxon>Dikarya</taxon>
        <taxon>Basidiomycota</taxon>
        <taxon>Agaricomycotina</taxon>
        <taxon>Agaricomycetes</taxon>
        <taxon>Agaricomycetidae</taxon>
        <taxon>Agaricales</taxon>
        <taxon>Marasmiineae</taxon>
        <taxon>Physalacriaceae</taxon>
        <taxon>Armillaria</taxon>
    </lineage>
</organism>
<protein>
    <submittedName>
        <fullName evidence="2">Uncharacterized protein</fullName>
    </submittedName>
</protein>